<dbReference type="Proteomes" id="UP001146120">
    <property type="component" value="Unassembled WGS sequence"/>
</dbReference>
<keyword evidence="2" id="KW-0637">Prenyltransferase</keyword>
<evidence type="ECO:0000256" key="4">
    <source>
        <dbReference type="ARBA" id="ARBA00022737"/>
    </source>
</evidence>
<proteinExistence type="inferred from homology"/>
<evidence type="ECO:0000313" key="5">
    <source>
        <dbReference type="EMBL" id="DAZ93714.1"/>
    </source>
</evidence>
<evidence type="ECO:0000256" key="1">
    <source>
        <dbReference type="ARBA" id="ARBA00006734"/>
    </source>
</evidence>
<gene>
    <name evidence="5" type="ORF">N0F65_009640</name>
</gene>
<protein>
    <recommendedName>
        <fullName evidence="7">Protein prenyltransferase alpha subunit repeat-containing protein 1</fullName>
    </recommendedName>
</protein>
<reference evidence="5" key="1">
    <citation type="submission" date="2022-11" db="EMBL/GenBank/DDBJ databases">
        <authorList>
            <person name="Morgan W.R."/>
            <person name="Tartar A."/>
        </authorList>
    </citation>
    <scope>NUCLEOTIDE SEQUENCE</scope>
    <source>
        <strain evidence="5">ARSEF 373</strain>
    </source>
</reference>
<accession>A0AAV2YK66</accession>
<dbReference type="PANTHER" id="PTHR11129">
    <property type="entry name" value="PROTEIN FARNESYLTRANSFERASE ALPHA SUBUNIT/RAB GERANYLGERANYL TRANSFERASE ALPHA SUBUNIT"/>
    <property type="match status" value="1"/>
</dbReference>
<keyword evidence="4" id="KW-0677">Repeat</keyword>
<dbReference type="GO" id="GO:0008318">
    <property type="term" value="F:protein prenyltransferase activity"/>
    <property type="evidence" value="ECO:0007669"/>
    <property type="project" value="InterPro"/>
</dbReference>
<name>A0AAV2YK66_9STRA</name>
<comment type="similarity">
    <text evidence="1">Belongs to the protein prenyltransferase subunit alpha family.</text>
</comment>
<comment type="caution">
    <text evidence="5">The sequence shown here is derived from an EMBL/GenBank/DDBJ whole genome shotgun (WGS) entry which is preliminary data.</text>
</comment>
<dbReference type="GO" id="GO:0005737">
    <property type="term" value="C:cytoplasm"/>
    <property type="evidence" value="ECO:0007669"/>
    <property type="project" value="TreeGrafter"/>
</dbReference>
<dbReference type="PANTHER" id="PTHR11129:SF3">
    <property type="entry name" value="PROTEIN PRENYLTRANSFERASE ALPHA SUBUNIT REPEAT-CONTAINING PROTEIN 1"/>
    <property type="match status" value="1"/>
</dbReference>
<dbReference type="InterPro" id="IPR002088">
    <property type="entry name" value="Prenyl_trans_a"/>
</dbReference>
<evidence type="ECO:0000313" key="6">
    <source>
        <dbReference type="Proteomes" id="UP001146120"/>
    </source>
</evidence>
<keyword evidence="3" id="KW-0808">Transferase</keyword>
<sequence length="413" mass="47432">MASTSLLERVNELFAEDPDIDEIGLVFGLEEADVTAENAFVLEEHKLGVAFAAGAALFREARTLFHPLNAKWRVVQGAMDGEQQQSVLSPDEQNRLLACTRSMLLICADCYTAWNTRKAFVVAGKLTTAQEIKFCNLVLSLHPKSIDTWAYRRWLATRLVTSQCDDAELRCFFQQQVELCALLAERQARNYHAWSFRHWIVVKFPDDMLRAELETMSHWCKTHLMDHSGWNHRQYVLEVLLDRMNDRGDASALLFAEYHFLSELMVSYLTHEALWCHRRFVIQKLFDVLQEDINVTLDTMAPIQQRVRDMHAVLLEVDRSDQVAEPASVWTRLQTKLTSQETPAAQKLALLFEEVECAWATPHKFARRYALWTLEILARLLSPFSLSAELSKALRQQLAIEEPLLANLWLAGA</sequence>
<dbReference type="PROSITE" id="PS51147">
    <property type="entry name" value="PFTA"/>
    <property type="match status" value="1"/>
</dbReference>
<reference evidence="5" key="2">
    <citation type="journal article" date="2023" name="Microbiol Resour">
        <title>Decontamination and Annotation of the Draft Genome Sequence of the Oomycete Lagenidium giganteum ARSEF 373.</title>
        <authorList>
            <person name="Morgan W.R."/>
            <person name="Tartar A."/>
        </authorList>
    </citation>
    <scope>NUCLEOTIDE SEQUENCE</scope>
    <source>
        <strain evidence="5">ARSEF 373</strain>
    </source>
</reference>
<dbReference type="EMBL" id="DAKRPA010000296">
    <property type="protein sequence ID" value="DAZ93714.1"/>
    <property type="molecule type" value="Genomic_DNA"/>
</dbReference>
<organism evidence="5 6">
    <name type="scientific">Lagenidium giganteum</name>
    <dbReference type="NCBI Taxonomy" id="4803"/>
    <lineage>
        <taxon>Eukaryota</taxon>
        <taxon>Sar</taxon>
        <taxon>Stramenopiles</taxon>
        <taxon>Oomycota</taxon>
        <taxon>Peronosporomycetes</taxon>
        <taxon>Pythiales</taxon>
        <taxon>Pythiaceae</taxon>
    </lineage>
</organism>
<evidence type="ECO:0000256" key="2">
    <source>
        <dbReference type="ARBA" id="ARBA00022602"/>
    </source>
</evidence>
<keyword evidence="6" id="KW-1185">Reference proteome</keyword>
<dbReference type="AlphaFoldDB" id="A0AAV2YK66"/>
<dbReference type="SUPFAM" id="SSF48439">
    <property type="entry name" value="Protein prenylyltransferase"/>
    <property type="match status" value="1"/>
</dbReference>
<evidence type="ECO:0008006" key="7">
    <source>
        <dbReference type="Google" id="ProtNLM"/>
    </source>
</evidence>
<dbReference type="Gene3D" id="1.25.40.120">
    <property type="entry name" value="Protein prenylyltransferase"/>
    <property type="match status" value="1"/>
</dbReference>
<evidence type="ECO:0000256" key="3">
    <source>
        <dbReference type="ARBA" id="ARBA00022679"/>
    </source>
</evidence>
<dbReference type="Pfam" id="PF01239">
    <property type="entry name" value="PPTA"/>
    <property type="match status" value="3"/>
</dbReference>